<keyword evidence="3" id="KW-1185">Reference proteome</keyword>
<dbReference type="EMBL" id="CP012502">
    <property type="protein sequence ID" value="AOM81688.1"/>
    <property type="molecule type" value="Genomic_DNA"/>
</dbReference>
<name>A0A1D7QRQ0_9BACI</name>
<keyword evidence="1" id="KW-0175">Coiled coil</keyword>
<dbReference type="RefSeq" id="WP_069363839.1">
    <property type="nucleotide sequence ID" value="NZ_CP012502.1"/>
</dbReference>
<proteinExistence type="predicted"/>
<organism evidence="2 3">
    <name type="scientific">Salisediminibacterium beveridgei</name>
    <dbReference type="NCBI Taxonomy" id="632773"/>
    <lineage>
        <taxon>Bacteria</taxon>
        <taxon>Bacillati</taxon>
        <taxon>Bacillota</taxon>
        <taxon>Bacilli</taxon>
        <taxon>Bacillales</taxon>
        <taxon>Bacillaceae</taxon>
        <taxon>Salisediminibacterium</taxon>
    </lineage>
</organism>
<evidence type="ECO:0000256" key="1">
    <source>
        <dbReference type="SAM" id="Coils"/>
    </source>
</evidence>
<evidence type="ECO:0000313" key="3">
    <source>
        <dbReference type="Proteomes" id="UP000094463"/>
    </source>
</evidence>
<dbReference type="KEGG" id="bbev:BBEV_0294"/>
<dbReference type="OrthoDB" id="2575094at2"/>
<dbReference type="AlphaFoldDB" id="A0A1D7QRQ0"/>
<evidence type="ECO:0000313" key="2">
    <source>
        <dbReference type="EMBL" id="AOM81688.1"/>
    </source>
</evidence>
<gene>
    <name evidence="2" type="ORF">BBEV_0294</name>
</gene>
<feature type="coiled-coil region" evidence="1">
    <location>
        <begin position="182"/>
        <end position="216"/>
    </location>
</feature>
<sequence length="231" mass="27088">MVELLKNMAYARKYFFLEDQEHPVYHEEDPSDVLSEMPGLRLKFVESIKVDPADNERHLMALNGAVVGWTRFEKSLRAYRKRPEKVIIHEADWSDTSLLFPVKALSLEELTSRELVSMYVAIIQNEIYEAIFSGEQFIAWIQRSSLIRNTQEEKTGLNMDMIAGQDALLAIEEERHRSSQIIVDLTNKVLEQNQALQKLQRINDSLENKYQNLRASKLGKLQIKYWEFKRR</sequence>
<reference evidence="2 3" key="1">
    <citation type="submission" date="2015-08" db="EMBL/GenBank/DDBJ databases">
        <title>The complete genome sequence of Bacillus beveridgei MLTeJB.</title>
        <authorList>
            <person name="Hanson T.E."/>
            <person name="Mesa C."/>
            <person name="Basesman S.M."/>
            <person name="Oremland R.S."/>
        </authorList>
    </citation>
    <scope>NUCLEOTIDE SEQUENCE [LARGE SCALE GENOMIC DNA]</scope>
    <source>
        <strain evidence="2 3">MLTeJB</strain>
    </source>
</reference>
<dbReference type="Proteomes" id="UP000094463">
    <property type="component" value="Chromosome"/>
</dbReference>
<dbReference type="STRING" id="632773.BBEV_0294"/>
<accession>A0A1D7QRQ0</accession>
<protein>
    <submittedName>
        <fullName evidence="2">Uncharacterized protein</fullName>
    </submittedName>
</protein>